<feature type="signal peptide" evidence="1">
    <location>
        <begin position="1"/>
        <end position="30"/>
    </location>
</feature>
<name>T1D6K4_9DIPT</name>
<dbReference type="EMBL" id="GALA01000018">
    <property type="protein sequence ID" value="JAA94834.1"/>
    <property type="molecule type" value="mRNA"/>
</dbReference>
<protein>
    <submittedName>
        <fullName evidence="2">Putative secreted salivary peptide of the 6.2 kDa family</fullName>
    </submittedName>
</protein>
<feature type="chain" id="PRO_5004574429" evidence="1">
    <location>
        <begin position="31"/>
        <end position="104"/>
    </location>
</feature>
<sequence>MHVPALGSSLVAVVALLLLLLVSLVTIVNPLPLGNDSVVEITLRPATQSSTNNGGDGGGLGSVSVGAPIERIGTAVKGAISYAGSVWDMGMDLGLEFAKRILNG</sequence>
<feature type="non-terminal residue" evidence="2">
    <location>
        <position position="104"/>
    </location>
</feature>
<evidence type="ECO:0000256" key="1">
    <source>
        <dbReference type="SAM" id="SignalP"/>
    </source>
</evidence>
<evidence type="ECO:0000313" key="2">
    <source>
        <dbReference type="EMBL" id="JAA94834.1"/>
    </source>
</evidence>
<keyword evidence="1" id="KW-0732">Signal</keyword>
<accession>T1D6K4</accession>
<proteinExistence type="evidence at transcript level"/>
<reference evidence="2" key="1">
    <citation type="journal article" date="2013" name="BMC Genomics">
        <title>A deep insight into the sialotranscriptome of the mosquito, Psorophora albipes.</title>
        <authorList>
            <person name="Chagas A.C."/>
            <person name="Calvo E."/>
            <person name="Rios-Velasquez C.M."/>
            <person name="Pessoa F.A."/>
            <person name="Medeiros J.F."/>
            <person name="Ribeiro J.M."/>
        </authorList>
    </citation>
    <scope>NUCLEOTIDE SEQUENCE</scope>
</reference>
<dbReference type="AlphaFoldDB" id="T1D6K4"/>
<organism evidence="2">
    <name type="scientific">Psorophora albipes</name>
    <dbReference type="NCBI Taxonomy" id="869069"/>
    <lineage>
        <taxon>Eukaryota</taxon>
        <taxon>Metazoa</taxon>
        <taxon>Ecdysozoa</taxon>
        <taxon>Arthropoda</taxon>
        <taxon>Hexapoda</taxon>
        <taxon>Insecta</taxon>
        <taxon>Pterygota</taxon>
        <taxon>Neoptera</taxon>
        <taxon>Endopterygota</taxon>
        <taxon>Diptera</taxon>
        <taxon>Nematocera</taxon>
        <taxon>Culicoidea</taxon>
        <taxon>Culicidae</taxon>
        <taxon>Culicinae</taxon>
        <taxon>Aedini</taxon>
        <taxon>Psorophora</taxon>
    </lineage>
</organism>